<evidence type="ECO:0000259" key="2">
    <source>
        <dbReference type="PROSITE" id="PS50181"/>
    </source>
</evidence>
<accession>A0A8C5I5V3</accession>
<dbReference type="InterPro" id="IPR001810">
    <property type="entry name" value="F-box_dom"/>
</dbReference>
<dbReference type="Gene3D" id="1.20.1280.50">
    <property type="match status" value="1"/>
</dbReference>
<dbReference type="Pfam" id="PF12937">
    <property type="entry name" value="F-box-like"/>
    <property type="match status" value="1"/>
</dbReference>
<keyword evidence="4" id="KW-1185">Reference proteome</keyword>
<evidence type="ECO:0000313" key="4">
    <source>
        <dbReference type="Proteomes" id="UP000694680"/>
    </source>
</evidence>
<dbReference type="InterPro" id="IPR036047">
    <property type="entry name" value="F-box-like_dom_sf"/>
</dbReference>
<reference evidence="3" key="2">
    <citation type="submission" date="2025-08" db="UniProtKB">
        <authorList>
            <consortium name="Ensembl"/>
        </authorList>
    </citation>
    <scope>IDENTIFICATION</scope>
</reference>
<dbReference type="Proteomes" id="UP000694680">
    <property type="component" value="Chromosome 24"/>
</dbReference>
<dbReference type="PANTHER" id="PTHR46857">
    <property type="entry name" value="EPITHELIAL CELL-TRANSFORMING SEQUENCE 2 ONCOGENE-LIKE"/>
    <property type="match status" value="1"/>
</dbReference>
<name>A0A8C5I5V3_GOUWI</name>
<proteinExistence type="predicted"/>
<dbReference type="InterPro" id="IPR052805">
    <property type="entry name" value="GEF_Ubiquitin-Prot_Reg"/>
</dbReference>
<dbReference type="SMART" id="SM00256">
    <property type="entry name" value="FBOX"/>
    <property type="match status" value="1"/>
</dbReference>
<organism evidence="3 4">
    <name type="scientific">Gouania willdenowi</name>
    <name type="common">Blunt-snouted clingfish</name>
    <name type="synonym">Lepadogaster willdenowi</name>
    <dbReference type="NCBI Taxonomy" id="441366"/>
    <lineage>
        <taxon>Eukaryota</taxon>
        <taxon>Metazoa</taxon>
        <taxon>Chordata</taxon>
        <taxon>Craniata</taxon>
        <taxon>Vertebrata</taxon>
        <taxon>Euteleostomi</taxon>
        <taxon>Actinopterygii</taxon>
        <taxon>Neopterygii</taxon>
        <taxon>Teleostei</taxon>
        <taxon>Neoteleostei</taxon>
        <taxon>Acanthomorphata</taxon>
        <taxon>Ovalentaria</taxon>
        <taxon>Blenniimorphae</taxon>
        <taxon>Blenniiformes</taxon>
        <taxon>Gobiesocoidei</taxon>
        <taxon>Gobiesocidae</taxon>
        <taxon>Gobiesocinae</taxon>
        <taxon>Gouania</taxon>
    </lineage>
</organism>
<feature type="region of interest" description="Disordered" evidence="1">
    <location>
        <begin position="151"/>
        <end position="182"/>
    </location>
</feature>
<dbReference type="SUPFAM" id="SSF81383">
    <property type="entry name" value="F-box domain"/>
    <property type="match status" value="1"/>
</dbReference>
<evidence type="ECO:0000313" key="3">
    <source>
        <dbReference type="Ensembl" id="ENSGWIP00000054116.1"/>
    </source>
</evidence>
<evidence type="ECO:0000256" key="1">
    <source>
        <dbReference type="SAM" id="MobiDB-lite"/>
    </source>
</evidence>
<reference evidence="3" key="1">
    <citation type="submission" date="2020-06" db="EMBL/GenBank/DDBJ databases">
        <authorList>
            <consortium name="Wellcome Sanger Institute Data Sharing"/>
        </authorList>
    </citation>
    <scope>NUCLEOTIDE SEQUENCE [LARGE SCALE GENOMIC DNA]</scope>
</reference>
<reference evidence="3" key="3">
    <citation type="submission" date="2025-09" db="UniProtKB">
        <authorList>
            <consortium name="Ensembl"/>
        </authorList>
    </citation>
    <scope>IDENTIFICATION</scope>
</reference>
<feature type="domain" description="F-box" evidence="2">
    <location>
        <begin position="51"/>
        <end position="97"/>
    </location>
</feature>
<dbReference type="PROSITE" id="PS50181">
    <property type="entry name" value="FBOX"/>
    <property type="match status" value="1"/>
</dbReference>
<protein>
    <submittedName>
        <fullName evidence="3">F-box protein 16</fullName>
    </submittedName>
</protein>
<sequence length="203" mass="23959">KERRSLLAKWFDRWSDTQRKTVLQDLVQSSSVEQLRFLSLSVSTHLPVQSADFSRVLPRVLSLYIFSFLDPRSLCRCAQVSWSWRNMVELDHLWMPKCLKLGWCISFCPSPFEQSVWKRHYIQTVQEMRLNMMKVRKKHINTYQLEPLNLSSGSGSGSGLKKEFRERQTAAPPPWRNSDKHPKDIIRYNYLNNLDPMEEALRA</sequence>
<dbReference type="PANTHER" id="PTHR46857:SF2">
    <property type="entry name" value="F-BOX ONLY PROTEIN 16"/>
    <property type="match status" value="1"/>
</dbReference>
<dbReference type="Ensembl" id="ENSGWIT00000058330.1">
    <property type="protein sequence ID" value="ENSGWIP00000054116.1"/>
    <property type="gene ID" value="ENSGWIG00000025920.1"/>
</dbReference>
<dbReference type="AlphaFoldDB" id="A0A8C5I5V3"/>